<evidence type="ECO:0000313" key="2">
    <source>
        <dbReference type="EMBL" id="GJH25873.1"/>
    </source>
</evidence>
<dbReference type="EMBL" id="BPUS01000005">
    <property type="protein sequence ID" value="GJH25873.1"/>
    <property type="molecule type" value="Genomic_DNA"/>
</dbReference>
<dbReference type="Proteomes" id="UP001055111">
    <property type="component" value="Unassembled WGS sequence"/>
</dbReference>
<reference evidence="2" key="1">
    <citation type="submission" date="2022-09" db="EMBL/GenBank/DDBJ databases">
        <title>Isolation and characterization of 3-chlorobenzoate degrading bacteria from soils in Shizuoka.</title>
        <authorList>
            <person name="Ifat A."/>
            <person name="Ogawa N."/>
            <person name="Kimbara K."/>
            <person name="Moriuchi R."/>
            <person name="Dohra H."/>
            <person name="Shintani M."/>
        </authorList>
    </citation>
    <scope>NUCLEOTIDE SEQUENCE</scope>
    <source>
        <strain evidence="2">19CS4-2</strain>
    </source>
</reference>
<comment type="caution">
    <text evidence="2">The sequence shown here is derived from an EMBL/GenBank/DDBJ whole genome shotgun (WGS) entry which is preliminary data.</text>
</comment>
<sequence>MPRPTSNENDATSLKCARVRYAIRSAVLAAVLADPEGVDALLDLTDEELGRRFKERLWEVAGLVTVFNIDLPAMRAEEEKLRKRVKSSSGHRPGATKGAAARSKRYQLLSEGAILREEDFIRASRITKKALDKDVASGRVFQVKLRSKPYYPAFFLSNMVDRKALASVVRRLRDTDGWSKWDFFTTPSESLGGSTPLRLLRVNELKSVLKAAEYFAKN</sequence>
<gene>
    <name evidence="2" type="ORF">CBA19CS42_15175</name>
</gene>
<accession>A0AA37MHJ6</accession>
<dbReference type="RefSeq" id="WP_238212506.1">
    <property type="nucleotide sequence ID" value="NZ_BPUS01000005.1"/>
</dbReference>
<evidence type="ECO:0000313" key="3">
    <source>
        <dbReference type="Proteomes" id="UP001055111"/>
    </source>
</evidence>
<protein>
    <recommendedName>
        <fullName evidence="4">Antitoxin Xre/MbcA/ParS-like toxin-binding domain-containing protein</fullName>
    </recommendedName>
</protein>
<feature type="region of interest" description="Disordered" evidence="1">
    <location>
        <begin position="82"/>
        <end position="101"/>
    </location>
</feature>
<dbReference type="AlphaFoldDB" id="A0AA37MHJ6"/>
<proteinExistence type="predicted"/>
<organism evidence="2 3">
    <name type="scientific">Caballeronia novacaledonica</name>
    <dbReference type="NCBI Taxonomy" id="1544861"/>
    <lineage>
        <taxon>Bacteria</taxon>
        <taxon>Pseudomonadati</taxon>
        <taxon>Pseudomonadota</taxon>
        <taxon>Betaproteobacteria</taxon>
        <taxon>Burkholderiales</taxon>
        <taxon>Burkholderiaceae</taxon>
        <taxon>Caballeronia</taxon>
    </lineage>
</organism>
<evidence type="ECO:0008006" key="4">
    <source>
        <dbReference type="Google" id="ProtNLM"/>
    </source>
</evidence>
<name>A0AA37MHJ6_9BURK</name>
<evidence type="ECO:0000256" key="1">
    <source>
        <dbReference type="SAM" id="MobiDB-lite"/>
    </source>
</evidence>